<keyword evidence="2" id="KW-1133">Transmembrane helix</keyword>
<name>A0A934S6I0_9BACT</name>
<accession>A0A934S6I0</accession>
<evidence type="ECO:0000313" key="3">
    <source>
        <dbReference type="EMBL" id="MBK1883127.1"/>
    </source>
</evidence>
<dbReference type="AlphaFoldDB" id="A0A934S6I0"/>
<protein>
    <submittedName>
        <fullName evidence="3">Uncharacterized protein</fullName>
    </submittedName>
</protein>
<keyword evidence="2" id="KW-0812">Transmembrane</keyword>
<feature type="compositionally biased region" description="Polar residues" evidence="1">
    <location>
        <begin position="184"/>
        <end position="198"/>
    </location>
</feature>
<evidence type="ECO:0000313" key="4">
    <source>
        <dbReference type="Proteomes" id="UP000603141"/>
    </source>
</evidence>
<sequence length="218" mass="24962">MRYDVLLKMVNRISYRHDTPYSRQECFDRLRNALDHQGYIRMSANWLHAPHVVAGKIEPDRIRIHHIGQLENSDVVYLFATISSHDTGSSIVGEFRRGIFQTCWINLARFLITFFLLGIPAFVTLGVWHDENGRFTPSIIAFVVMPIVAWLALLYPMRRLTAVSPKDTQIVREFIERATHPEETSNTEQGGDGQPTSRPESKSKGGNKPQPESETRSR</sequence>
<feature type="region of interest" description="Disordered" evidence="1">
    <location>
        <begin position="176"/>
        <end position="218"/>
    </location>
</feature>
<keyword evidence="2" id="KW-0472">Membrane</keyword>
<evidence type="ECO:0000256" key="2">
    <source>
        <dbReference type="SAM" id="Phobius"/>
    </source>
</evidence>
<evidence type="ECO:0000256" key="1">
    <source>
        <dbReference type="SAM" id="MobiDB-lite"/>
    </source>
</evidence>
<dbReference type="EMBL" id="JAENIJ010000017">
    <property type="protein sequence ID" value="MBK1883127.1"/>
    <property type="molecule type" value="Genomic_DNA"/>
</dbReference>
<keyword evidence="4" id="KW-1185">Reference proteome</keyword>
<feature type="transmembrane region" description="Helical" evidence="2">
    <location>
        <begin position="135"/>
        <end position="155"/>
    </location>
</feature>
<dbReference type="Proteomes" id="UP000603141">
    <property type="component" value="Unassembled WGS sequence"/>
</dbReference>
<proteinExistence type="predicted"/>
<comment type="caution">
    <text evidence="3">The sequence shown here is derived from an EMBL/GenBank/DDBJ whole genome shotgun (WGS) entry which is preliminary data.</text>
</comment>
<reference evidence="3" key="1">
    <citation type="submission" date="2021-01" db="EMBL/GenBank/DDBJ databases">
        <title>Modified the classification status of verrucomicrobia.</title>
        <authorList>
            <person name="Feng X."/>
        </authorList>
    </citation>
    <scope>NUCLEOTIDE SEQUENCE</scope>
    <source>
        <strain evidence="3">KCTC 22041</strain>
    </source>
</reference>
<feature type="transmembrane region" description="Helical" evidence="2">
    <location>
        <begin position="107"/>
        <end position="129"/>
    </location>
</feature>
<dbReference type="RefSeq" id="WP_200270941.1">
    <property type="nucleotide sequence ID" value="NZ_JAENIJ010000017.1"/>
</dbReference>
<organism evidence="3 4">
    <name type="scientific">Luteolibacter pohnpeiensis</name>
    <dbReference type="NCBI Taxonomy" id="454153"/>
    <lineage>
        <taxon>Bacteria</taxon>
        <taxon>Pseudomonadati</taxon>
        <taxon>Verrucomicrobiota</taxon>
        <taxon>Verrucomicrobiia</taxon>
        <taxon>Verrucomicrobiales</taxon>
        <taxon>Verrucomicrobiaceae</taxon>
        <taxon>Luteolibacter</taxon>
    </lineage>
</organism>
<gene>
    <name evidence="3" type="ORF">JIN85_11915</name>
</gene>